<comment type="caution">
    <text evidence="1">The sequence shown here is derived from an EMBL/GenBank/DDBJ whole genome shotgun (WGS) entry which is preliminary data.</text>
</comment>
<dbReference type="AlphaFoldDB" id="A0A9J5WT76"/>
<protein>
    <submittedName>
        <fullName evidence="1">Uncharacterized protein</fullName>
    </submittedName>
</protein>
<dbReference type="EMBL" id="JACXVP010000011">
    <property type="protein sequence ID" value="KAG5578184.1"/>
    <property type="molecule type" value="Genomic_DNA"/>
</dbReference>
<name>A0A9J5WT76_SOLCO</name>
<keyword evidence="2" id="KW-1185">Reference proteome</keyword>
<sequence length="66" mass="7877">MFLKFKYFRFVPTGKISTRSKRDLKKDPFFGLGVGWGVGVRGRWEDRFSQLPNWILECKDRDLGHR</sequence>
<proteinExistence type="predicted"/>
<accession>A0A9J5WT76</accession>
<organism evidence="1 2">
    <name type="scientific">Solanum commersonii</name>
    <name type="common">Commerson's wild potato</name>
    <name type="synonym">Commerson's nightshade</name>
    <dbReference type="NCBI Taxonomy" id="4109"/>
    <lineage>
        <taxon>Eukaryota</taxon>
        <taxon>Viridiplantae</taxon>
        <taxon>Streptophyta</taxon>
        <taxon>Embryophyta</taxon>
        <taxon>Tracheophyta</taxon>
        <taxon>Spermatophyta</taxon>
        <taxon>Magnoliopsida</taxon>
        <taxon>eudicotyledons</taxon>
        <taxon>Gunneridae</taxon>
        <taxon>Pentapetalae</taxon>
        <taxon>asterids</taxon>
        <taxon>lamiids</taxon>
        <taxon>Solanales</taxon>
        <taxon>Solanaceae</taxon>
        <taxon>Solanoideae</taxon>
        <taxon>Solaneae</taxon>
        <taxon>Solanum</taxon>
    </lineage>
</organism>
<gene>
    <name evidence="1" type="ORF">H5410_058318</name>
</gene>
<dbReference type="Proteomes" id="UP000824120">
    <property type="component" value="Chromosome 11"/>
</dbReference>
<evidence type="ECO:0000313" key="2">
    <source>
        <dbReference type="Proteomes" id="UP000824120"/>
    </source>
</evidence>
<evidence type="ECO:0000313" key="1">
    <source>
        <dbReference type="EMBL" id="KAG5578184.1"/>
    </source>
</evidence>
<reference evidence="1 2" key="1">
    <citation type="submission" date="2020-09" db="EMBL/GenBank/DDBJ databases">
        <title>De no assembly of potato wild relative species, Solanum commersonii.</title>
        <authorList>
            <person name="Cho K."/>
        </authorList>
    </citation>
    <scope>NUCLEOTIDE SEQUENCE [LARGE SCALE GENOMIC DNA]</scope>
    <source>
        <strain evidence="1">LZ3.2</strain>
        <tissue evidence="1">Leaf</tissue>
    </source>
</reference>